<dbReference type="CDD" id="cd00090">
    <property type="entry name" value="HTH_ARSR"/>
    <property type="match status" value="1"/>
</dbReference>
<dbReference type="AlphaFoldDB" id="A0A1G7E7D0"/>
<dbReference type="Gene3D" id="3.30.70.920">
    <property type="match status" value="1"/>
</dbReference>
<dbReference type="EMBL" id="FNAK01000008">
    <property type="protein sequence ID" value="SDE59305.1"/>
    <property type="molecule type" value="Genomic_DNA"/>
</dbReference>
<dbReference type="Gene3D" id="1.10.10.10">
    <property type="entry name" value="Winged helix-like DNA-binding domain superfamily/Winged helix DNA-binding domain"/>
    <property type="match status" value="1"/>
</dbReference>
<dbReference type="InterPro" id="IPR036388">
    <property type="entry name" value="WH-like_DNA-bd_sf"/>
</dbReference>
<dbReference type="RefSeq" id="WP_068301127.1">
    <property type="nucleotide sequence ID" value="NZ_FNAK01000008.1"/>
</dbReference>
<evidence type="ECO:0000256" key="1">
    <source>
        <dbReference type="ARBA" id="ARBA00023015"/>
    </source>
</evidence>
<evidence type="ECO:0000313" key="5">
    <source>
        <dbReference type="EMBL" id="SDE59305.1"/>
    </source>
</evidence>
<evidence type="ECO:0000313" key="6">
    <source>
        <dbReference type="Proteomes" id="UP000183685"/>
    </source>
</evidence>
<proteinExistence type="predicted"/>
<dbReference type="PANTHER" id="PTHR30154:SF34">
    <property type="entry name" value="TRANSCRIPTIONAL REGULATOR AZLB"/>
    <property type="match status" value="1"/>
</dbReference>
<organism evidence="5 6">
    <name type="scientific">Kordiimonas lacus</name>
    <dbReference type="NCBI Taxonomy" id="637679"/>
    <lineage>
        <taxon>Bacteria</taxon>
        <taxon>Pseudomonadati</taxon>
        <taxon>Pseudomonadota</taxon>
        <taxon>Alphaproteobacteria</taxon>
        <taxon>Kordiimonadales</taxon>
        <taxon>Kordiimonadaceae</taxon>
        <taxon>Kordiimonas</taxon>
    </lineage>
</organism>
<evidence type="ECO:0000256" key="3">
    <source>
        <dbReference type="ARBA" id="ARBA00023163"/>
    </source>
</evidence>
<name>A0A1G7E7D0_9PROT</name>
<dbReference type="InterPro" id="IPR011991">
    <property type="entry name" value="ArsR-like_HTH"/>
</dbReference>
<sequence>MSEIDNFDIKILNELQDNSRQTSEVIAEKVGLSPAATQRRIKKLREDGTIKKEVAILCPKSLGGRTTLIVQVVFSCGGEATIETFKQQMASVPEVQQCYYVTGQTDFVLIMTVKDMKDFDRITREYLFSNPSIGRFETIVAIDTFKEGFKIPLEVA</sequence>
<evidence type="ECO:0000259" key="4">
    <source>
        <dbReference type="PROSITE" id="PS50956"/>
    </source>
</evidence>
<dbReference type="GO" id="GO:0043200">
    <property type="term" value="P:response to amino acid"/>
    <property type="evidence" value="ECO:0007669"/>
    <property type="project" value="TreeGrafter"/>
</dbReference>
<protein>
    <submittedName>
        <fullName evidence="5">Transcriptional regulator, AsnC family</fullName>
    </submittedName>
</protein>
<dbReference type="Proteomes" id="UP000183685">
    <property type="component" value="Unassembled WGS sequence"/>
</dbReference>
<feature type="domain" description="HTH asnC-type" evidence="4">
    <location>
        <begin position="4"/>
        <end position="66"/>
    </location>
</feature>
<gene>
    <name evidence="5" type="ORF">SAMN04488071_3307</name>
</gene>
<dbReference type="InterPro" id="IPR036390">
    <property type="entry name" value="WH_DNA-bd_sf"/>
</dbReference>
<keyword evidence="1" id="KW-0805">Transcription regulation</keyword>
<dbReference type="PRINTS" id="PR00033">
    <property type="entry name" value="HTHASNC"/>
</dbReference>
<dbReference type="Pfam" id="PF13412">
    <property type="entry name" value="HTH_24"/>
    <property type="match status" value="1"/>
</dbReference>
<dbReference type="InterPro" id="IPR011008">
    <property type="entry name" value="Dimeric_a/b-barrel"/>
</dbReference>
<accession>A0A1G7E7D0</accession>
<dbReference type="STRING" id="637679.GCA_001550055_00086"/>
<dbReference type="SUPFAM" id="SSF54909">
    <property type="entry name" value="Dimeric alpha+beta barrel"/>
    <property type="match status" value="1"/>
</dbReference>
<reference evidence="5 6" key="1">
    <citation type="submission" date="2016-10" db="EMBL/GenBank/DDBJ databases">
        <authorList>
            <person name="de Groot N.N."/>
        </authorList>
    </citation>
    <scope>NUCLEOTIDE SEQUENCE [LARGE SCALE GENOMIC DNA]</scope>
    <source>
        <strain evidence="5 6">CGMCC 1.9109</strain>
    </source>
</reference>
<dbReference type="GO" id="GO:0006355">
    <property type="term" value="P:regulation of DNA-templated transcription"/>
    <property type="evidence" value="ECO:0007669"/>
    <property type="project" value="UniProtKB-ARBA"/>
</dbReference>
<dbReference type="SUPFAM" id="SSF46785">
    <property type="entry name" value="Winged helix' DNA-binding domain"/>
    <property type="match status" value="1"/>
</dbReference>
<keyword evidence="6" id="KW-1185">Reference proteome</keyword>
<dbReference type="PROSITE" id="PS50956">
    <property type="entry name" value="HTH_ASNC_2"/>
    <property type="match status" value="1"/>
</dbReference>
<keyword evidence="2" id="KW-0238">DNA-binding</keyword>
<dbReference type="OrthoDB" id="7856348at2"/>
<dbReference type="Pfam" id="PF01037">
    <property type="entry name" value="AsnC_trans_reg"/>
    <property type="match status" value="1"/>
</dbReference>
<dbReference type="GO" id="GO:0043565">
    <property type="term" value="F:sequence-specific DNA binding"/>
    <property type="evidence" value="ECO:0007669"/>
    <property type="project" value="InterPro"/>
</dbReference>
<evidence type="ECO:0000256" key="2">
    <source>
        <dbReference type="ARBA" id="ARBA00023125"/>
    </source>
</evidence>
<dbReference type="GO" id="GO:0005829">
    <property type="term" value="C:cytosol"/>
    <property type="evidence" value="ECO:0007669"/>
    <property type="project" value="TreeGrafter"/>
</dbReference>
<dbReference type="InterPro" id="IPR000485">
    <property type="entry name" value="AsnC-type_HTH_dom"/>
</dbReference>
<dbReference type="InterPro" id="IPR019888">
    <property type="entry name" value="Tscrpt_reg_AsnC-like"/>
</dbReference>
<dbReference type="SMART" id="SM00344">
    <property type="entry name" value="HTH_ASNC"/>
    <property type="match status" value="1"/>
</dbReference>
<dbReference type="InterPro" id="IPR019887">
    <property type="entry name" value="Tscrpt_reg_AsnC/Lrp_C"/>
</dbReference>
<keyword evidence="3" id="KW-0804">Transcription</keyword>
<dbReference type="PANTHER" id="PTHR30154">
    <property type="entry name" value="LEUCINE-RESPONSIVE REGULATORY PROTEIN"/>
    <property type="match status" value="1"/>
</dbReference>